<evidence type="ECO:0000313" key="4">
    <source>
        <dbReference type="EMBL" id="ONM44278.1"/>
    </source>
</evidence>
<keyword evidence="3" id="KW-0732">Signal</keyword>
<protein>
    <recommendedName>
        <fullName evidence="6">Translation initiation factor 2</fullName>
    </recommendedName>
</protein>
<dbReference type="RefSeq" id="WP_083726668.1">
    <property type="nucleotide sequence ID" value="NZ_FOUD01000017.1"/>
</dbReference>
<evidence type="ECO:0000256" key="2">
    <source>
        <dbReference type="SAM" id="Phobius"/>
    </source>
</evidence>
<proteinExistence type="predicted"/>
<dbReference type="STRING" id="254161.SAMN05216256_11778"/>
<dbReference type="EMBL" id="MUBC01000015">
    <property type="protein sequence ID" value="ONM44278.1"/>
    <property type="molecule type" value="Genomic_DNA"/>
</dbReference>
<keyword evidence="2" id="KW-1133">Transmembrane helix</keyword>
<sequence>MFRSLICSAVLSSILLTLPALAQEPADNTAQADDSFQAQDIGTLQAELARVEAERQRLADQLDGGAQGERVEQLQTENQQLRNDNQAARLDAQARLIKQQQRWFLIGGLSVAASTLMGFVLARMGRQKRREWLN</sequence>
<keyword evidence="5" id="KW-1185">Reference proteome</keyword>
<feature type="transmembrane region" description="Helical" evidence="2">
    <location>
        <begin position="103"/>
        <end position="122"/>
    </location>
</feature>
<reference evidence="4 5" key="1">
    <citation type="submission" date="2017-01" db="EMBL/GenBank/DDBJ databases">
        <title>Draft genome sequence of Pseudomonas pachastrellae type strain CCUG 46540T from a deep sea.</title>
        <authorList>
            <person name="Gomila M."/>
            <person name="Mulet M."/>
            <person name="Lalucat J."/>
            <person name="Garcia-Valdes E."/>
        </authorList>
    </citation>
    <scope>NUCLEOTIDE SEQUENCE [LARGE SCALE GENOMIC DNA]</scope>
    <source>
        <strain evidence="4 5">CCUG 46540</strain>
    </source>
</reference>
<keyword evidence="2" id="KW-0812">Transmembrane</keyword>
<keyword evidence="2" id="KW-0472">Membrane</keyword>
<name>A0A1S8DFQ0_9GAMM</name>
<dbReference type="Proteomes" id="UP000242847">
    <property type="component" value="Unassembled WGS sequence"/>
</dbReference>
<evidence type="ECO:0000313" key="5">
    <source>
        <dbReference type="Proteomes" id="UP000242847"/>
    </source>
</evidence>
<evidence type="ECO:0008006" key="6">
    <source>
        <dbReference type="Google" id="ProtNLM"/>
    </source>
</evidence>
<feature type="signal peptide" evidence="3">
    <location>
        <begin position="1"/>
        <end position="22"/>
    </location>
</feature>
<dbReference type="OrthoDB" id="6911796at2"/>
<evidence type="ECO:0000256" key="3">
    <source>
        <dbReference type="SAM" id="SignalP"/>
    </source>
</evidence>
<dbReference type="AlphaFoldDB" id="A0A1S8DFQ0"/>
<organism evidence="4 5">
    <name type="scientific">Halopseudomonas pachastrellae</name>
    <dbReference type="NCBI Taxonomy" id="254161"/>
    <lineage>
        <taxon>Bacteria</taxon>
        <taxon>Pseudomonadati</taxon>
        <taxon>Pseudomonadota</taxon>
        <taxon>Gammaproteobacteria</taxon>
        <taxon>Pseudomonadales</taxon>
        <taxon>Pseudomonadaceae</taxon>
        <taxon>Halopseudomonas</taxon>
    </lineage>
</organism>
<accession>A0A1S8DFQ0</accession>
<comment type="caution">
    <text evidence="4">The sequence shown here is derived from an EMBL/GenBank/DDBJ whole genome shotgun (WGS) entry which is preliminary data.</text>
</comment>
<feature type="chain" id="PRO_5010578871" description="Translation initiation factor 2" evidence="3">
    <location>
        <begin position="23"/>
        <end position="134"/>
    </location>
</feature>
<gene>
    <name evidence="4" type="ORF">BXT89_08525</name>
</gene>
<keyword evidence="1" id="KW-0175">Coiled coil</keyword>
<evidence type="ECO:0000256" key="1">
    <source>
        <dbReference type="SAM" id="Coils"/>
    </source>
</evidence>
<feature type="coiled-coil region" evidence="1">
    <location>
        <begin position="41"/>
        <end position="91"/>
    </location>
</feature>